<feature type="compositionally biased region" description="Basic and acidic residues" evidence="1">
    <location>
        <begin position="1"/>
        <end position="16"/>
    </location>
</feature>
<gene>
    <name evidence="2" type="ORF">GCM10023198_48330</name>
</gene>
<protein>
    <submittedName>
        <fullName evidence="2">Uncharacterized protein</fullName>
    </submittedName>
</protein>
<proteinExistence type="predicted"/>
<sequence>MNPRSNDYESQAREIAAEAETSEQARDDLFEQVPEGWMIIGGIDVDPADTYQLPH</sequence>
<dbReference type="Proteomes" id="UP001500843">
    <property type="component" value="Unassembled WGS sequence"/>
</dbReference>
<name>A0ABP8XZX7_9MICO</name>
<evidence type="ECO:0000313" key="3">
    <source>
        <dbReference type="Proteomes" id="UP001500843"/>
    </source>
</evidence>
<keyword evidence="3" id="KW-1185">Reference proteome</keyword>
<feature type="region of interest" description="Disordered" evidence="1">
    <location>
        <begin position="1"/>
        <end position="25"/>
    </location>
</feature>
<comment type="caution">
    <text evidence="2">The sequence shown here is derived from an EMBL/GenBank/DDBJ whole genome shotgun (WGS) entry which is preliminary data.</text>
</comment>
<dbReference type="RefSeq" id="WP_253877676.1">
    <property type="nucleotide sequence ID" value="NZ_BAABHM010000030.1"/>
</dbReference>
<evidence type="ECO:0000256" key="1">
    <source>
        <dbReference type="SAM" id="MobiDB-lite"/>
    </source>
</evidence>
<evidence type="ECO:0000313" key="2">
    <source>
        <dbReference type="EMBL" id="GAA4718959.1"/>
    </source>
</evidence>
<reference evidence="3" key="1">
    <citation type="journal article" date="2019" name="Int. J. Syst. Evol. Microbiol.">
        <title>The Global Catalogue of Microorganisms (GCM) 10K type strain sequencing project: providing services to taxonomists for standard genome sequencing and annotation.</title>
        <authorList>
            <consortium name="The Broad Institute Genomics Platform"/>
            <consortium name="The Broad Institute Genome Sequencing Center for Infectious Disease"/>
            <person name="Wu L."/>
            <person name="Ma J."/>
        </authorList>
    </citation>
    <scope>NUCLEOTIDE SEQUENCE [LARGE SCALE GENOMIC DNA]</scope>
    <source>
        <strain evidence="3">JCM 17975</strain>
    </source>
</reference>
<organism evidence="2 3">
    <name type="scientific">Promicromonospora umidemergens</name>
    <dbReference type="NCBI Taxonomy" id="629679"/>
    <lineage>
        <taxon>Bacteria</taxon>
        <taxon>Bacillati</taxon>
        <taxon>Actinomycetota</taxon>
        <taxon>Actinomycetes</taxon>
        <taxon>Micrococcales</taxon>
        <taxon>Promicromonosporaceae</taxon>
        <taxon>Promicromonospora</taxon>
    </lineage>
</organism>
<dbReference type="EMBL" id="BAABHM010000030">
    <property type="protein sequence ID" value="GAA4718959.1"/>
    <property type="molecule type" value="Genomic_DNA"/>
</dbReference>
<accession>A0ABP8XZX7</accession>